<gene>
    <name evidence="5" type="ordered locus">RPE_1254</name>
</gene>
<dbReference type="PROSITE" id="PS50956">
    <property type="entry name" value="HTH_ASNC_2"/>
    <property type="match status" value="1"/>
</dbReference>
<dbReference type="AlphaFoldDB" id="Q07S78"/>
<dbReference type="InterPro" id="IPR036388">
    <property type="entry name" value="WH-like_DNA-bd_sf"/>
</dbReference>
<evidence type="ECO:0000313" key="5">
    <source>
        <dbReference type="EMBL" id="ABJ05206.1"/>
    </source>
</evidence>
<protein>
    <submittedName>
        <fullName evidence="5">Transcriptional regulator, AsnC family</fullName>
    </submittedName>
</protein>
<dbReference type="InterPro" id="IPR011991">
    <property type="entry name" value="ArsR-like_HTH"/>
</dbReference>
<dbReference type="eggNOG" id="COG1522">
    <property type="taxonomic scope" value="Bacteria"/>
</dbReference>
<dbReference type="GO" id="GO:0043565">
    <property type="term" value="F:sequence-specific DNA binding"/>
    <property type="evidence" value="ECO:0007669"/>
    <property type="project" value="InterPro"/>
</dbReference>
<dbReference type="GO" id="GO:0043200">
    <property type="term" value="P:response to amino acid"/>
    <property type="evidence" value="ECO:0007669"/>
    <property type="project" value="TreeGrafter"/>
</dbReference>
<dbReference type="PANTHER" id="PTHR30154:SF34">
    <property type="entry name" value="TRANSCRIPTIONAL REGULATOR AZLB"/>
    <property type="match status" value="1"/>
</dbReference>
<sequence>MDEIDRKILRLLQQDASLPNQDLAARVGLSPSPCLRRVKALEATGVIQRYVALLDGKAVGAGFVAFIEVRLEKQVEAYSSRFEKMVLSRPEVTDCAFVTGEFDYLLKVAVADLDEFHRFLTQVLARIEGVSNTRTILPVKQIKATTALKIV</sequence>
<dbReference type="OrthoDB" id="9812082at2"/>
<name>Q07S78_RHOP5</name>
<dbReference type="InterPro" id="IPR011008">
    <property type="entry name" value="Dimeric_a/b-barrel"/>
</dbReference>
<evidence type="ECO:0000259" key="4">
    <source>
        <dbReference type="PROSITE" id="PS50956"/>
    </source>
</evidence>
<keyword evidence="1" id="KW-0805">Transcription regulation</keyword>
<dbReference type="InterPro" id="IPR000485">
    <property type="entry name" value="AsnC-type_HTH_dom"/>
</dbReference>
<evidence type="ECO:0000256" key="3">
    <source>
        <dbReference type="ARBA" id="ARBA00023163"/>
    </source>
</evidence>
<dbReference type="STRING" id="316055.RPE_1254"/>
<reference evidence="5" key="1">
    <citation type="submission" date="2006-09" db="EMBL/GenBank/DDBJ databases">
        <title>Complete sequence of Rhodopseudomonas palustris BisA53.</title>
        <authorList>
            <consortium name="US DOE Joint Genome Institute"/>
            <person name="Copeland A."/>
            <person name="Lucas S."/>
            <person name="Lapidus A."/>
            <person name="Barry K."/>
            <person name="Detter J.C."/>
            <person name="Glavina del Rio T."/>
            <person name="Hammon N."/>
            <person name="Israni S."/>
            <person name="Dalin E."/>
            <person name="Tice H."/>
            <person name="Pitluck S."/>
            <person name="Chain P."/>
            <person name="Malfatti S."/>
            <person name="Shin M."/>
            <person name="Vergez L."/>
            <person name="Schmutz J."/>
            <person name="Larimer F."/>
            <person name="Land M."/>
            <person name="Hauser L."/>
            <person name="Pelletier D.A."/>
            <person name="Kyrpides N."/>
            <person name="Kim E."/>
            <person name="Harwood C.S."/>
            <person name="Oda Y."/>
            <person name="Richardson P."/>
        </authorList>
    </citation>
    <scope>NUCLEOTIDE SEQUENCE [LARGE SCALE GENOMIC DNA]</scope>
    <source>
        <strain evidence="5">BisA53</strain>
    </source>
</reference>
<dbReference type="SUPFAM" id="SSF46785">
    <property type="entry name" value="Winged helix' DNA-binding domain"/>
    <property type="match status" value="1"/>
</dbReference>
<accession>Q07S78</accession>
<keyword evidence="3" id="KW-0804">Transcription</keyword>
<keyword evidence="2" id="KW-0238">DNA-binding</keyword>
<dbReference type="Pfam" id="PF01037">
    <property type="entry name" value="AsnC_trans_reg"/>
    <property type="match status" value="1"/>
</dbReference>
<evidence type="ECO:0000256" key="1">
    <source>
        <dbReference type="ARBA" id="ARBA00023015"/>
    </source>
</evidence>
<proteinExistence type="predicted"/>
<dbReference type="Gene3D" id="3.30.70.920">
    <property type="match status" value="1"/>
</dbReference>
<dbReference type="HOGENOM" id="CLU_091233_0_3_5"/>
<dbReference type="Gene3D" id="1.10.10.10">
    <property type="entry name" value="Winged helix-like DNA-binding domain superfamily/Winged helix DNA-binding domain"/>
    <property type="match status" value="1"/>
</dbReference>
<dbReference type="InterPro" id="IPR036390">
    <property type="entry name" value="WH_DNA-bd_sf"/>
</dbReference>
<dbReference type="SMART" id="SM00344">
    <property type="entry name" value="HTH_ASNC"/>
    <property type="match status" value="1"/>
</dbReference>
<dbReference type="EMBL" id="CP000463">
    <property type="protein sequence ID" value="ABJ05206.1"/>
    <property type="molecule type" value="Genomic_DNA"/>
</dbReference>
<dbReference type="Pfam" id="PF13412">
    <property type="entry name" value="HTH_24"/>
    <property type="match status" value="1"/>
</dbReference>
<dbReference type="PANTHER" id="PTHR30154">
    <property type="entry name" value="LEUCINE-RESPONSIVE REGULATORY PROTEIN"/>
    <property type="match status" value="1"/>
</dbReference>
<organism evidence="5">
    <name type="scientific">Rhodopseudomonas palustris (strain BisA53)</name>
    <dbReference type="NCBI Taxonomy" id="316055"/>
    <lineage>
        <taxon>Bacteria</taxon>
        <taxon>Pseudomonadati</taxon>
        <taxon>Pseudomonadota</taxon>
        <taxon>Alphaproteobacteria</taxon>
        <taxon>Hyphomicrobiales</taxon>
        <taxon>Nitrobacteraceae</taxon>
        <taxon>Rhodopseudomonas</taxon>
    </lineage>
</organism>
<dbReference type="InterPro" id="IPR019887">
    <property type="entry name" value="Tscrpt_reg_AsnC/Lrp_C"/>
</dbReference>
<dbReference type="PROSITE" id="PS00519">
    <property type="entry name" value="HTH_ASNC_1"/>
    <property type="match status" value="1"/>
</dbReference>
<dbReference type="InterPro" id="IPR019885">
    <property type="entry name" value="Tscrpt_reg_HTH_AsnC-type_CS"/>
</dbReference>
<feature type="domain" description="HTH asnC-type" evidence="4">
    <location>
        <begin position="1"/>
        <end position="62"/>
    </location>
</feature>
<dbReference type="FunFam" id="1.10.10.10:FF:000186">
    <property type="entry name" value="AsnC family transcriptional regulator"/>
    <property type="match status" value="1"/>
</dbReference>
<dbReference type="CDD" id="cd00090">
    <property type="entry name" value="HTH_ARSR"/>
    <property type="match status" value="1"/>
</dbReference>
<dbReference type="KEGG" id="rpe:RPE_1254"/>
<evidence type="ECO:0000256" key="2">
    <source>
        <dbReference type="ARBA" id="ARBA00023125"/>
    </source>
</evidence>
<dbReference type="InterPro" id="IPR019888">
    <property type="entry name" value="Tscrpt_reg_AsnC-like"/>
</dbReference>
<dbReference type="PRINTS" id="PR00033">
    <property type="entry name" value="HTHASNC"/>
</dbReference>
<dbReference type="GO" id="GO:0005829">
    <property type="term" value="C:cytosol"/>
    <property type="evidence" value="ECO:0007669"/>
    <property type="project" value="TreeGrafter"/>
</dbReference>
<dbReference type="SUPFAM" id="SSF54909">
    <property type="entry name" value="Dimeric alpha+beta barrel"/>
    <property type="match status" value="1"/>
</dbReference>
<dbReference type="GO" id="GO:0006355">
    <property type="term" value="P:regulation of DNA-templated transcription"/>
    <property type="evidence" value="ECO:0007669"/>
    <property type="project" value="UniProtKB-ARBA"/>
</dbReference>